<evidence type="ECO:0000259" key="3">
    <source>
        <dbReference type="PROSITE" id="PS51175"/>
    </source>
</evidence>
<dbReference type="InterPro" id="IPR051532">
    <property type="entry name" value="Ester_Hydrolysis_Enzymes"/>
</dbReference>
<sequence length="378" mass="39254">MRAIYRALPALLGTAALIGSAVTAATVTGATNAPAADGPAVPIERATPTKLMPIGDSNTGSSTGSGAGSYRPDLWQLLRADGRPVDFVGSGAAGPANLMDPDHEGHGGWTISQIQANVVGWLNTYRPDVITLQIGTNDMYDDAAAGAAPGRLSALIDSITTTLPDVKVFVTTIPQLQDPNHHSRVAAFNYTIPGIVAAKVAAGKSVTALDANSGLFQPYDFVDMWHPNYGAASKAAVRWYAALTGQQVTRLEAEQSANASISGAPTKRTQIVSASGGAKIGYIDLDTSFVKFTFEVGAAGNYRIRARGANGMNAVCSHKVSANGGPQAIVSYPSYGWDLLGVSKVDLPLNAGKNTVTFMKGDCYTELDAIDISLVPTA</sequence>
<dbReference type="EMBL" id="SMKA01000288">
    <property type="protein sequence ID" value="TDC17037.1"/>
    <property type="molecule type" value="Genomic_DNA"/>
</dbReference>
<dbReference type="OrthoDB" id="5168887at2"/>
<dbReference type="Gene3D" id="2.60.120.260">
    <property type="entry name" value="Galactose-binding domain-like"/>
    <property type="match status" value="1"/>
</dbReference>
<dbReference type="InterPro" id="IPR036514">
    <property type="entry name" value="SGNH_hydro_sf"/>
</dbReference>
<dbReference type="Proteomes" id="UP000295075">
    <property type="component" value="Unassembled WGS sequence"/>
</dbReference>
<organism evidence="4 5">
    <name type="scientific">Kribbella albertanoniae</name>
    <dbReference type="NCBI Taxonomy" id="1266829"/>
    <lineage>
        <taxon>Bacteria</taxon>
        <taxon>Bacillati</taxon>
        <taxon>Actinomycetota</taxon>
        <taxon>Actinomycetes</taxon>
        <taxon>Propionibacteriales</taxon>
        <taxon>Kribbellaceae</taxon>
        <taxon>Kribbella</taxon>
    </lineage>
</organism>
<protein>
    <recommendedName>
        <fullName evidence="3">CBM6 domain-containing protein</fullName>
    </recommendedName>
</protein>
<reference evidence="4 5" key="1">
    <citation type="submission" date="2019-03" db="EMBL/GenBank/DDBJ databases">
        <title>Draft genome sequences of novel Actinobacteria.</title>
        <authorList>
            <person name="Sahin N."/>
            <person name="Ay H."/>
            <person name="Saygin H."/>
        </authorList>
    </citation>
    <scope>NUCLEOTIDE SEQUENCE [LARGE SCALE GENOMIC DNA]</scope>
    <source>
        <strain evidence="4 5">JCM 30547</strain>
    </source>
</reference>
<name>A0A4R4P878_9ACTN</name>
<dbReference type="SUPFAM" id="SSF49785">
    <property type="entry name" value="Galactose-binding domain-like"/>
    <property type="match status" value="1"/>
</dbReference>
<dbReference type="GO" id="GO:0030246">
    <property type="term" value="F:carbohydrate binding"/>
    <property type="evidence" value="ECO:0007669"/>
    <property type="project" value="InterPro"/>
</dbReference>
<dbReference type="Pfam" id="PF13472">
    <property type="entry name" value="Lipase_GDSL_2"/>
    <property type="match status" value="1"/>
</dbReference>
<feature type="chain" id="PRO_5038699630" description="CBM6 domain-containing protein" evidence="2">
    <location>
        <begin position="25"/>
        <end position="378"/>
    </location>
</feature>
<gene>
    <name evidence="4" type="ORF">E1261_37860</name>
</gene>
<dbReference type="CDD" id="cd01833">
    <property type="entry name" value="XynB_like"/>
    <property type="match status" value="1"/>
</dbReference>
<dbReference type="GO" id="GO:0004622">
    <property type="term" value="F:phosphatidylcholine lysophospholipase activity"/>
    <property type="evidence" value="ECO:0007669"/>
    <property type="project" value="TreeGrafter"/>
</dbReference>
<evidence type="ECO:0000313" key="4">
    <source>
        <dbReference type="EMBL" id="TDC17037.1"/>
    </source>
</evidence>
<dbReference type="InterPro" id="IPR008979">
    <property type="entry name" value="Galactose-bd-like_sf"/>
</dbReference>
<dbReference type="PANTHER" id="PTHR30383">
    <property type="entry name" value="THIOESTERASE 1/PROTEASE 1/LYSOPHOSPHOLIPASE L1"/>
    <property type="match status" value="1"/>
</dbReference>
<feature type="domain" description="CBM6" evidence="3">
    <location>
        <begin position="249"/>
        <end position="373"/>
    </location>
</feature>
<accession>A0A4R4P878</accession>
<dbReference type="AlphaFoldDB" id="A0A4R4P878"/>
<feature type="region of interest" description="Disordered" evidence="1">
    <location>
        <begin position="48"/>
        <end position="68"/>
    </location>
</feature>
<dbReference type="PANTHER" id="PTHR30383:SF5">
    <property type="entry name" value="SGNH HYDROLASE-TYPE ESTERASE DOMAIN-CONTAINING PROTEIN"/>
    <property type="match status" value="1"/>
</dbReference>
<dbReference type="RefSeq" id="WP_132414567.1">
    <property type="nucleotide sequence ID" value="NZ_SMKA01000288.1"/>
</dbReference>
<keyword evidence="5" id="KW-1185">Reference proteome</keyword>
<comment type="caution">
    <text evidence="4">The sequence shown here is derived from an EMBL/GenBank/DDBJ whole genome shotgun (WGS) entry which is preliminary data.</text>
</comment>
<dbReference type="InterPro" id="IPR013830">
    <property type="entry name" value="SGNH_hydro"/>
</dbReference>
<dbReference type="Gene3D" id="3.40.50.1110">
    <property type="entry name" value="SGNH hydrolase"/>
    <property type="match status" value="1"/>
</dbReference>
<dbReference type="InterPro" id="IPR005084">
    <property type="entry name" value="CBM6"/>
</dbReference>
<feature type="compositionally biased region" description="Low complexity" evidence="1">
    <location>
        <begin position="55"/>
        <end position="64"/>
    </location>
</feature>
<keyword evidence="2" id="KW-0732">Signal</keyword>
<dbReference type="SUPFAM" id="SSF52266">
    <property type="entry name" value="SGNH hydrolase"/>
    <property type="match status" value="1"/>
</dbReference>
<evidence type="ECO:0000256" key="2">
    <source>
        <dbReference type="SAM" id="SignalP"/>
    </source>
</evidence>
<feature type="signal peptide" evidence="2">
    <location>
        <begin position="1"/>
        <end position="24"/>
    </location>
</feature>
<evidence type="ECO:0000256" key="1">
    <source>
        <dbReference type="SAM" id="MobiDB-lite"/>
    </source>
</evidence>
<dbReference type="PROSITE" id="PS51175">
    <property type="entry name" value="CBM6"/>
    <property type="match status" value="1"/>
</dbReference>
<proteinExistence type="predicted"/>
<evidence type="ECO:0000313" key="5">
    <source>
        <dbReference type="Proteomes" id="UP000295075"/>
    </source>
</evidence>